<keyword evidence="3" id="KW-1185">Reference proteome</keyword>
<evidence type="ECO:0000256" key="1">
    <source>
        <dbReference type="SAM" id="MobiDB-lite"/>
    </source>
</evidence>
<accession>A0ABN9V4Y6</accession>
<feature type="compositionally biased region" description="Low complexity" evidence="1">
    <location>
        <begin position="98"/>
        <end position="107"/>
    </location>
</feature>
<sequence>MTPSVESTLGCFTDDSPISACAEGFLADVGPARPARPSLAAGPPGDNNITAVRCPLSFSSSCACSASRRDSAYALFPGSSSCSGVSAVKGAPRVSSLLSSSSFSSKSSPKRFHNGSGNA</sequence>
<comment type="caution">
    <text evidence="2">The sequence shown here is derived from an EMBL/GenBank/DDBJ whole genome shotgun (WGS) entry which is preliminary data.</text>
</comment>
<feature type="region of interest" description="Disordered" evidence="1">
    <location>
        <begin position="98"/>
        <end position="119"/>
    </location>
</feature>
<protein>
    <submittedName>
        <fullName evidence="2">Uncharacterized protein</fullName>
    </submittedName>
</protein>
<name>A0ABN9V4Y6_9DINO</name>
<evidence type="ECO:0000313" key="2">
    <source>
        <dbReference type="EMBL" id="CAK0867601.1"/>
    </source>
</evidence>
<dbReference type="Proteomes" id="UP001189429">
    <property type="component" value="Unassembled WGS sequence"/>
</dbReference>
<dbReference type="EMBL" id="CAUYUJ010016660">
    <property type="protein sequence ID" value="CAK0867601.1"/>
    <property type="molecule type" value="Genomic_DNA"/>
</dbReference>
<reference evidence="2" key="1">
    <citation type="submission" date="2023-10" db="EMBL/GenBank/DDBJ databases">
        <authorList>
            <person name="Chen Y."/>
            <person name="Shah S."/>
            <person name="Dougan E. K."/>
            <person name="Thang M."/>
            <person name="Chan C."/>
        </authorList>
    </citation>
    <scope>NUCLEOTIDE SEQUENCE [LARGE SCALE GENOMIC DNA]</scope>
</reference>
<gene>
    <name evidence="2" type="ORF">PCOR1329_LOCUS54502</name>
</gene>
<evidence type="ECO:0000313" key="3">
    <source>
        <dbReference type="Proteomes" id="UP001189429"/>
    </source>
</evidence>
<organism evidence="2 3">
    <name type="scientific">Prorocentrum cordatum</name>
    <dbReference type="NCBI Taxonomy" id="2364126"/>
    <lineage>
        <taxon>Eukaryota</taxon>
        <taxon>Sar</taxon>
        <taxon>Alveolata</taxon>
        <taxon>Dinophyceae</taxon>
        <taxon>Prorocentrales</taxon>
        <taxon>Prorocentraceae</taxon>
        <taxon>Prorocentrum</taxon>
    </lineage>
</organism>
<proteinExistence type="predicted"/>